<keyword evidence="2" id="KW-1185">Reference proteome</keyword>
<organism evidence="1 2">
    <name type="scientific">Pollutimonas bauzanensis</name>
    <dbReference type="NCBI Taxonomy" id="658167"/>
    <lineage>
        <taxon>Bacteria</taxon>
        <taxon>Pseudomonadati</taxon>
        <taxon>Pseudomonadota</taxon>
        <taxon>Betaproteobacteria</taxon>
        <taxon>Burkholderiales</taxon>
        <taxon>Alcaligenaceae</taxon>
        <taxon>Pollutimonas</taxon>
    </lineage>
</organism>
<dbReference type="RefSeq" id="WP_073105720.1">
    <property type="nucleotide sequence ID" value="NZ_FQXE01000011.1"/>
</dbReference>
<evidence type="ECO:0000313" key="1">
    <source>
        <dbReference type="EMBL" id="SHI16480.1"/>
    </source>
</evidence>
<dbReference type="Proteomes" id="UP000184226">
    <property type="component" value="Unassembled WGS sequence"/>
</dbReference>
<dbReference type="OrthoDB" id="9789432at2"/>
<dbReference type="STRING" id="658167.SAMN04488135_11120"/>
<evidence type="ECO:0008006" key="3">
    <source>
        <dbReference type="Google" id="ProtNLM"/>
    </source>
</evidence>
<reference evidence="1 2" key="1">
    <citation type="submission" date="2016-11" db="EMBL/GenBank/DDBJ databases">
        <authorList>
            <person name="Jaros S."/>
            <person name="Januszkiewicz K."/>
            <person name="Wedrychowicz H."/>
        </authorList>
    </citation>
    <scope>NUCLEOTIDE SEQUENCE [LARGE SCALE GENOMIC DNA]</scope>
    <source>
        <strain evidence="1 2">CGMCC 1.10190</strain>
    </source>
</reference>
<dbReference type="Pfam" id="PF08897">
    <property type="entry name" value="DUF1841"/>
    <property type="match status" value="1"/>
</dbReference>
<dbReference type="InterPro" id="IPR014993">
    <property type="entry name" value="DUF1841"/>
</dbReference>
<dbReference type="EMBL" id="FQXE01000011">
    <property type="protein sequence ID" value="SHI16480.1"/>
    <property type="molecule type" value="Genomic_DNA"/>
</dbReference>
<proteinExistence type="predicted"/>
<dbReference type="AlphaFoldDB" id="A0A1M5YX68"/>
<protein>
    <recommendedName>
        <fullName evidence="3">DUF1841 domain-containing protein</fullName>
    </recommendedName>
</protein>
<name>A0A1M5YX68_9BURK</name>
<evidence type="ECO:0000313" key="2">
    <source>
        <dbReference type="Proteomes" id="UP000184226"/>
    </source>
</evidence>
<sequence>MFNPSRDQVRQFFTEAWTKRKAAGVLTPLETMAADLVELHPEYHADLENPDNAQADFPVEQGRANPFLHLSMHLAINEQLSVDQPPGIKAAFQGLLATRGAHDAAHIIMEALGEVIWEAQRLGTPFDSDKYLELIRRHATRN</sequence>
<accession>A0A1M5YX68</accession>
<gene>
    <name evidence="1" type="ORF">SAMN04488135_11120</name>
</gene>